<dbReference type="GeneID" id="18764616"/>
<dbReference type="OrthoDB" id="429813at2759"/>
<name>K1WX21_MARBU</name>
<feature type="domain" description="TauD/TfdA-like" evidence="2">
    <location>
        <begin position="366"/>
        <end position="618"/>
    </location>
</feature>
<accession>K1WX21</accession>
<dbReference type="EMBL" id="JH921451">
    <property type="protein sequence ID" value="EKD13238.1"/>
    <property type="molecule type" value="Genomic_DNA"/>
</dbReference>
<sequence>MKLSREYASLFEDSAAFGEIHPEPKRASNPTAERILSIIQAFGPADAREVHRPVFEESVRRAVTNNKPIQMVLPAFPFKSPNHREKTLGNFPDLGEELALARLDSLRAQVCDVYPDTEITIVSDGLVYNDLLGVSEEDVFRYGMALRELAAEKFPLLKFARLRDLYSEVVNATTLEEYVANSSYCREKIMRDFLPPGFDAHVAVRDDINVLTTYRGYIKFLESDLCEEPSRQGLSKKKVKHMNEATARAMITRGAAFSAAVKFAFPDAVRISIHASHHEYKMPISLLPGKTCGYTTPWHSATAMEQDGSFHFGHRDVFDSDENYELVYRHGRPSYFRRKSELYNWGTDVEIHPIYPCGLMITPKGPAALQDIEMRKVRGLAEYNSPVVMRGFRDTKDLESFKGKAREMGTILPWKFGEVLVVKDGGAETMGLNDVLSSEPMPMHFDGLFKTKKIDVAGVEKLVPQAPQFQFFTVVTPSPENSGLTLFASSRLFFEHLPGPYSLSQLRALTWSVETPAFNHTRLSELDLVVPHPTLQTPCLRYHEPWGRDKTRFDPTAVHIADGAHDHLLPVIDALLYDRRVCYSHEWREGDLIVSDNINMLHTRSGFEAGEPRELWRIHVE</sequence>
<dbReference type="eggNOG" id="ENOG502RNZ1">
    <property type="taxonomic scope" value="Eukaryota"/>
</dbReference>
<evidence type="ECO:0000259" key="2">
    <source>
        <dbReference type="Pfam" id="PF02668"/>
    </source>
</evidence>
<dbReference type="PANTHER" id="PTHR37285:SF5">
    <property type="entry name" value="SPORE WALL MATURATION PROTEIN DIT1"/>
    <property type="match status" value="1"/>
</dbReference>
<keyword evidence="1" id="KW-0560">Oxidoreductase</keyword>
<evidence type="ECO:0000313" key="3">
    <source>
        <dbReference type="EMBL" id="EKD13238.1"/>
    </source>
</evidence>
<dbReference type="HOGENOM" id="CLU_015940_0_0_1"/>
<dbReference type="KEGG" id="mbe:MBM_08681"/>
<organism evidence="3 4">
    <name type="scientific">Marssonina brunnea f. sp. multigermtubi (strain MB_m1)</name>
    <name type="common">Marssonina leaf spot fungus</name>
    <dbReference type="NCBI Taxonomy" id="1072389"/>
    <lineage>
        <taxon>Eukaryota</taxon>
        <taxon>Fungi</taxon>
        <taxon>Dikarya</taxon>
        <taxon>Ascomycota</taxon>
        <taxon>Pezizomycotina</taxon>
        <taxon>Leotiomycetes</taxon>
        <taxon>Helotiales</taxon>
        <taxon>Drepanopezizaceae</taxon>
        <taxon>Drepanopeziza</taxon>
    </lineage>
</organism>
<dbReference type="Gene3D" id="3.60.130.10">
    <property type="entry name" value="Clavaminate synthase-like"/>
    <property type="match status" value="1"/>
</dbReference>
<dbReference type="OMA" id="WAYGETL"/>
<dbReference type="RefSeq" id="XP_007296570.1">
    <property type="nucleotide sequence ID" value="XM_007296508.1"/>
</dbReference>
<dbReference type="Proteomes" id="UP000006753">
    <property type="component" value="Unassembled WGS sequence"/>
</dbReference>
<protein>
    <recommendedName>
        <fullName evidence="2">TauD/TfdA-like domain-containing protein</fullName>
    </recommendedName>
</protein>
<dbReference type="InterPro" id="IPR007817">
    <property type="entry name" value="Isocyanide_synthase_DIT1"/>
</dbReference>
<dbReference type="SUPFAM" id="SSF51197">
    <property type="entry name" value="Clavaminate synthase-like"/>
    <property type="match status" value="1"/>
</dbReference>
<reference evidence="3 4" key="1">
    <citation type="journal article" date="2012" name="BMC Genomics">
        <title>Sequencing the genome of Marssonina brunnea reveals fungus-poplar co-evolution.</title>
        <authorList>
            <person name="Zhu S."/>
            <person name="Cao Y.-Z."/>
            <person name="Jiang C."/>
            <person name="Tan B.-Y."/>
            <person name="Wang Z."/>
            <person name="Feng S."/>
            <person name="Zhang L."/>
            <person name="Su X.-H."/>
            <person name="Brejova B."/>
            <person name="Vinar T."/>
            <person name="Xu M."/>
            <person name="Wang M.-X."/>
            <person name="Zhang S.-G."/>
            <person name="Huang M.-R."/>
            <person name="Wu R."/>
            <person name="Zhou Y."/>
        </authorList>
    </citation>
    <scope>NUCLEOTIDE SEQUENCE [LARGE SCALE GENOMIC DNA]</scope>
    <source>
        <strain evidence="3 4">MB_m1</strain>
    </source>
</reference>
<dbReference type="InterPro" id="IPR003819">
    <property type="entry name" value="TauD/TfdA-like"/>
</dbReference>
<dbReference type="AlphaFoldDB" id="K1WX21"/>
<dbReference type="InParanoid" id="K1WX21"/>
<dbReference type="Pfam" id="PF05141">
    <property type="entry name" value="DIT1_PvcA"/>
    <property type="match status" value="1"/>
</dbReference>
<proteinExistence type="predicted"/>
<dbReference type="InterPro" id="IPR042098">
    <property type="entry name" value="TauD-like_sf"/>
</dbReference>
<gene>
    <name evidence="3" type="ORF">MBM_08681</name>
</gene>
<evidence type="ECO:0000313" key="4">
    <source>
        <dbReference type="Proteomes" id="UP000006753"/>
    </source>
</evidence>
<dbReference type="PANTHER" id="PTHR37285">
    <property type="entry name" value="SPORE WALL MATURATION PROTEIN DIT1"/>
    <property type="match status" value="1"/>
</dbReference>
<dbReference type="GO" id="GO:0016491">
    <property type="term" value="F:oxidoreductase activity"/>
    <property type="evidence" value="ECO:0007669"/>
    <property type="project" value="UniProtKB-KW"/>
</dbReference>
<evidence type="ECO:0000256" key="1">
    <source>
        <dbReference type="ARBA" id="ARBA00023002"/>
    </source>
</evidence>
<dbReference type="Pfam" id="PF02668">
    <property type="entry name" value="TauD"/>
    <property type="match status" value="1"/>
</dbReference>
<keyword evidence="4" id="KW-1185">Reference proteome</keyword>